<dbReference type="Proteomes" id="UP000887159">
    <property type="component" value="Unassembled WGS sequence"/>
</dbReference>
<comment type="caution">
    <text evidence="1">The sequence shown here is derived from an EMBL/GenBank/DDBJ whole genome shotgun (WGS) entry which is preliminary data.</text>
</comment>
<name>A0A8X7BMA8_TRICX</name>
<dbReference type="AlphaFoldDB" id="A0A8X7BMA8"/>
<evidence type="ECO:0000313" key="1">
    <source>
        <dbReference type="EMBL" id="GFY36480.1"/>
    </source>
</evidence>
<keyword evidence="2" id="KW-1185">Reference proteome</keyword>
<accession>A0A8X7BMA8</accession>
<sequence length="76" mass="8996">MGFHEFSTGTPAREPPSFSARFSLMFLKVQEFRFHFHLAAPAREDCVLLENDWILHPASLTVRCPQRYFHGYQRRI</sequence>
<organism evidence="1 2">
    <name type="scientific">Trichonephila clavipes</name>
    <name type="common">Golden silk orbweaver</name>
    <name type="synonym">Nephila clavipes</name>
    <dbReference type="NCBI Taxonomy" id="2585209"/>
    <lineage>
        <taxon>Eukaryota</taxon>
        <taxon>Metazoa</taxon>
        <taxon>Ecdysozoa</taxon>
        <taxon>Arthropoda</taxon>
        <taxon>Chelicerata</taxon>
        <taxon>Arachnida</taxon>
        <taxon>Araneae</taxon>
        <taxon>Araneomorphae</taxon>
        <taxon>Entelegynae</taxon>
        <taxon>Araneoidea</taxon>
        <taxon>Nephilidae</taxon>
        <taxon>Trichonephila</taxon>
    </lineage>
</organism>
<proteinExistence type="predicted"/>
<gene>
    <name evidence="1" type="ORF">TNCV_26831</name>
</gene>
<dbReference type="EMBL" id="BMAU01021437">
    <property type="protein sequence ID" value="GFY36480.1"/>
    <property type="molecule type" value="Genomic_DNA"/>
</dbReference>
<reference evidence="1" key="1">
    <citation type="submission" date="2020-08" db="EMBL/GenBank/DDBJ databases">
        <title>Multicomponent nature underlies the extraordinary mechanical properties of spider dragline silk.</title>
        <authorList>
            <person name="Kono N."/>
            <person name="Nakamura H."/>
            <person name="Mori M."/>
            <person name="Yoshida Y."/>
            <person name="Ohtoshi R."/>
            <person name="Malay A.D."/>
            <person name="Moran D.A.P."/>
            <person name="Tomita M."/>
            <person name="Numata K."/>
            <person name="Arakawa K."/>
        </authorList>
    </citation>
    <scope>NUCLEOTIDE SEQUENCE</scope>
</reference>
<evidence type="ECO:0000313" key="2">
    <source>
        <dbReference type="Proteomes" id="UP000887159"/>
    </source>
</evidence>
<protein>
    <submittedName>
        <fullName evidence="1">Uncharacterized protein</fullName>
    </submittedName>
</protein>